<keyword evidence="2" id="KW-0813">Transport</keyword>
<dbReference type="Pfam" id="PF00005">
    <property type="entry name" value="ABC_tran"/>
    <property type="match status" value="1"/>
</dbReference>
<evidence type="ECO:0000256" key="4">
    <source>
        <dbReference type="ARBA" id="ARBA00022741"/>
    </source>
</evidence>
<protein>
    <submittedName>
        <fullName evidence="7">ABC transporter ATP-binding protein</fullName>
    </submittedName>
</protein>
<dbReference type="PROSITE" id="PS00211">
    <property type="entry name" value="ABC_TRANSPORTER_1"/>
    <property type="match status" value="1"/>
</dbReference>
<dbReference type="PANTHER" id="PTHR42711:SF5">
    <property type="entry name" value="ABC TRANSPORTER ATP-BINDING PROTEIN NATA"/>
    <property type="match status" value="1"/>
</dbReference>
<proteinExistence type="inferred from homology"/>
<keyword evidence="8" id="KW-1185">Reference proteome</keyword>
<dbReference type="InterPro" id="IPR050763">
    <property type="entry name" value="ABC_transporter_ATP-binding"/>
</dbReference>
<accession>A0ABR4XLR8</accession>
<gene>
    <name evidence="7" type="ORF">HQ43_04240</name>
</gene>
<reference evidence="7 8" key="1">
    <citation type="submission" date="2014-08" db="EMBL/GenBank/DDBJ databases">
        <title>Porphyromonas canoris strain:OH2762 Genome sequencing.</title>
        <authorList>
            <person name="Wallis C."/>
            <person name="Deusch O."/>
            <person name="O'Flynn C."/>
            <person name="Davis I."/>
            <person name="Jospin G."/>
            <person name="Darling A.E."/>
            <person name="Coil D.A."/>
            <person name="Alexiev A."/>
            <person name="Horsfall A."/>
            <person name="Kirkwood N."/>
            <person name="Harris S."/>
            <person name="Eisen J.A."/>
        </authorList>
    </citation>
    <scope>NUCLEOTIDE SEQUENCE [LARGE SCALE GENOMIC DNA]</scope>
    <source>
        <strain evidence="8">COT-108 OH2762</strain>
    </source>
</reference>
<keyword evidence="5 7" id="KW-0067">ATP-binding</keyword>
<sequence>MIFIETKEIVKDFSAHRALDHVSIEVQQGRVYGLLGPNGAGKTTLIRILNRIGISDSGEVLFKGRKMVQEDTQNIGYLPEERGLFRKMKVGEQAIYLARLKGLSRQDAVKKLTEWFEKFDIMPWWNRKVEELSKGMQQKVQFVATVLHEPELLIFDEPFSGFDPVNAKLLKDEILGFKDKGHTIIFSTHNMQSVEEVCDDMGLINKSRLVLQGSVSEIKQRFKGSKYGISYYANNGFEIPSSLKERYGVSMHHNERAGFWEVEVLNPNQASVNEIIADFVPLGELVKFEEIIPSIQDIFIDTVTKTEPVAVEA</sequence>
<keyword evidence="4" id="KW-0547">Nucleotide-binding</keyword>
<dbReference type="InterPro" id="IPR025302">
    <property type="entry name" value="DrrA1/2-like_C"/>
</dbReference>
<dbReference type="InterPro" id="IPR003593">
    <property type="entry name" value="AAA+_ATPase"/>
</dbReference>
<evidence type="ECO:0000256" key="3">
    <source>
        <dbReference type="ARBA" id="ARBA00022458"/>
    </source>
</evidence>
<evidence type="ECO:0000256" key="2">
    <source>
        <dbReference type="ARBA" id="ARBA00022448"/>
    </source>
</evidence>
<name>A0ABR4XLR8_9PORP</name>
<dbReference type="InterPro" id="IPR027417">
    <property type="entry name" value="P-loop_NTPase"/>
</dbReference>
<evidence type="ECO:0000313" key="7">
    <source>
        <dbReference type="EMBL" id="KGN92707.1"/>
    </source>
</evidence>
<dbReference type="Gene3D" id="3.40.50.300">
    <property type="entry name" value="P-loop containing nucleotide triphosphate hydrolases"/>
    <property type="match status" value="1"/>
</dbReference>
<dbReference type="SMART" id="SM00382">
    <property type="entry name" value="AAA"/>
    <property type="match status" value="1"/>
</dbReference>
<dbReference type="GO" id="GO:0005524">
    <property type="term" value="F:ATP binding"/>
    <property type="evidence" value="ECO:0007669"/>
    <property type="project" value="UniProtKB-KW"/>
</dbReference>
<dbReference type="RefSeq" id="WP_036790032.1">
    <property type="nucleotide sequence ID" value="NZ_JQZV01000008.1"/>
</dbReference>
<dbReference type="PANTHER" id="PTHR42711">
    <property type="entry name" value="ABC TRANSPORTER ATP-BINDING PROTEIN"/>
    <property type="match status" value="1"/>
</dbReference>
<evidence type="ECO:0000259" key="6">
    <source>
        <dbReference type="PROSITE" id="PS50893"/>
    </source>
</evidence>
<dbReference type="InterPro" id="IPR003439">
    <property type="entry name" value="ABC_transporter-like_ATP-bd"/>
</dbReference>
<comment type="similarity">
    <text evidence="1">Belongs to the ABC transporter superfamily.</text>
</comment>
<keyword evidence="3" id="KW-0536">Nodulation</keyword>
<dbReference type="SUPFAM" id="SSF52540">
    <property type="entry name" value="P-loop containing nucleoside triphosphate hydrolases"/>
    <property type="match status" value="1"/>
</dbReference>
<organism evidence="7 8">
    <name type="scientific">Porphyromonas canoris</name>
    <dbReference type="NCBI Taxonomy" id="36875"/>
    <lineage>
        <taxon>Bacteria</taxon>
        <taxon>Pseudomonadati</taxon>
        <taxon>Bacteroidota</taxon>
        <taxon>Bacteroidia</taxon>
        <taxon>Bacteroidales</taxon>
        <taxon>Porphyromonadaceae</taxon>
        <taxon>Porphyromonas</taxon>
    </lineage>
</organism>
<evidence type="ECO:0000256" key="1">
    <source>
        <dbReference type="ARBA" id="ARBA00005417"/>
    </source>
</evidence>
<dbReference type="PROSITE" id="PS50893">
    <property type="entry name" value="ABC_TRANSPORTER_2"/>
    <property type="match status" value="1"/>
</dbReference>
<dbReference type="Pfam" id="PF13732">
    <property type="entry name" value="DrrA1-3_C"/>
    <property type="match status" value="1"/>
</dbReference>
<dbReference type="EMBL" id="JQZV01000008">
    <property type="protein sequence ID" value="KGN92707.1"/>
    <property type="molecule type" value="Genomic_DNA"/>
</dbReference>
<evidence type="ECO:0000256" key="5">
    <source>
        <dbReference type="ARBA" id="ARBA00022840"/>
    </source>
</evidence>
<evidence type="ECO:0000313" key="8">
    <source>
        <dbReference type="Proteomes" id="UP000030101"/>
    </source>
</evidence>
<feature type="domain" description="ABC transporter" evidence="6">
    <location>
        <begin position="4"/>
        <end position="231"/>
    </location>
</feature>
<dbReference type="InterPro" id="IPR017871">
    <property type="entry name" value="ABC_transporter-like_CS"/>
</dbReference>
<comment type="caution">
    <text evidence="7">The sequence shown here is derived from an EMBL/GenBank/DDBJ whole genome shotgun (WGS) entry which is preliminary data.</text>
</comment>
<dbReference type="Proteomes" id="UP000030101">
    <property type="component" value="Unassembled WGS sequence"/>
</dbReference>